<organism evidence="3 4">
    <name type="scientific">Microcella humidisoli</name>
    <dbReference type="NCBI Taxonomy" id="2963406"/>
    <lineage>
        <taxon>Bacteria</taxon>
        <taxon>Bacillati</taxon>
        <taxon>Actinomycetota</taxon>
        <taxon>Actinomycetes</taxon>
        <taxon>Micrococcales</taxon>
        <taxon>Microbacteriaceae</taxon>
        <taxon>Microcella</taxon>
    </lineage>
</organism>
<keyword evidence="2" id="KW-1133">Transmembrane helix</keyword>
<dbReference type="RefSeq" id="WP_255159442.1">
    <property type="nucleotide sequence ID" value="NZ_CP101497.1"/>
</dbReference>
<reference evidence="3" key="1">
    <citation type="submission" date="2022-07" db="EMBL/GenBank/DDBJ databases">
        <title>Taxonomic analysis of Microcella humidisoli nov. sp., isolated from riverside soil.</title>
        <authorList>
            <person name="Molina K.M."/>
            <person name="Kim S.B."/>
        </authorList>
    </citation>
    <scope>NUCLEOTIDE SEQUENCE</scope>
    <source>
        <strain evidence="3">MMS21-STM10</strain>
    </source>
</reference>
<feature type="region of interest" description="Disordered" evidence="1">
    <location>
        <begin position="11"/>
        <end position="32"/>
    </location>
</feature>
<feature type="transmembrane region" description="Helical" evidence="2">
    <location>
        <begin position="68"/>
        <end position="86"/>
    </location>
</feature>
<evidence type="ECO:0000313" key="4">
    <source>
        <dbReference type="Proteomes" id="UP001060039"/>
    </source>
</evidence>
<feature type="transmembrane region" description="Helical" evidence="2">
    <location>
        <begin position="42"/>
        <end position="62"/>
    </location>
</feature>
<accession>A0ABY5FVX8</accession>
<evidence type="ECO:0000313" key="3">
    <source>
        <dbReference type="EMBL" id="UTT62299.1"/>
    </source>
</evidence>
<dbReference type="EMBL" id="CP101497">
    <property type="protein sequence ID" value="UTT62299.1"/>
    <property type="molecule type" value="Genomic_DNA"/>
</dbReference>
<keyword evidence="2" id="KW-0812">Transmembrane</keyword>
<dbReference type="Proteomes" id="UP001060039">
    <property type="component" value="Chromosome"/>
</dbReference>
<dbReference type="Pfam" id="PF11298">
    <property type="entry name" value="DUF3099"/>
    <property type="match status" value="1"/>
</dbReference>
<feature type="compositionally biased region" description="Polar residues" evidence="1">
    <location>
        <begin position="19"/>
        <end position="29"/>
    </location>
</feature>
<sequence length="112" mass="12087">MAPQHMRNVAGYHRGVPKPQTSAITSLPTSPDDERRARMIKYAAAMGVRMICIGACFFTPGWWLLVPALGAIVLPYFAVIAANTVVNTGRTAVERPGALLPFHDDPLSNGRA</sequence>
<evidence type="ECO:0000256" key="1">
    <source>
        <dbReference type="SAM" id="MobiDB-lite"/>
    </source>
</evidence>
<evidence type="ECO:0000256" key="2">
    <source>
        <dbReference type="SAM" id="Phobius"/>
    </source>
</evidence>
<keyword evidence="2" id="KW-0472">Membrane</keyword>
<gene>
    <name evidence="3" type="ORF">NNL39_11640</name>
</gene>
<keyword evidence="4" id="KW-1185">Reference proteome</keyword>
<dbReference type="InterPro" id="IPR021449">
    <property type="entry name" value="DUF3099"/>
</dbReference>
<protein>
    <submittedName>
        <fullName evidence="3">DUF3099 domain-containing protein</fullName>
    </submittedName>
</protein>
<name>A0ABY5FVX8_9MICO</name>
<proteinExistence type="predicted"/>